<dbReference type="SUPFAM" id="SSF51261">
    <property type="entry name" value="Duplicated hybrid motif"/>
    <property type="match status" value="1"/>
</dbReference>
<dbReference type="EMBL" id="JAUSUR010000009">
    <property type="protein sequence ID" value="MDQ0363075.1"/>
    <property type="molecule type" value="Genomic_DNA"/>
</dbReference>
<name>A0ABU0E8C9_9FIRM</name>
<accession>A0ABU0E8C9</accession>
<feature type="domain" description="PTS EIIA type-1" evidence="7">
    <location>
        <begin position="30"/>
        <end position="134"/>
    </location>
</feature>
<comment type="subcellular location">
    <subcellularLocation>
        <location evidence="1">Cytoplasm</location>
    </subcellularLocation>
</comment>
<dbReference type="Pfam" id="PF00358">
    <property type="entry name" value="PTS_EIIA_1"/>
    <property type="match status" value="1"/>
</dbReference>
<evidence type="ECO:0000256" key="2">
    <source>
        <dbReference type="ARBA" id="ARBA00022448"/>
    </source>
</evidence>
<evidence type="ECO:0000313" key="9">
    <source>
        <dbReference type="Proteomes" id="UP001230220"/>
    </source>
</evidence>
<evidence type="ECO:0000256" key="1">
    <source>
        <dbReference type="ARBA" id="ARBA00004496"/>
    </source>
</evidence>
<dbReference type="InterPro" id="IPR011055">
    <property type="entry name" value="Dup_hybrid_motif"/>
</dbReference>
<evidence type="ECO:0000256" key="4">
    <source>
        <dbReference type="ARBA" id="ARBA00022679"/>
    </source>
</evidence>
<keyword evidence="2" id="KW-0813">Transport</keyword>
<dbReference type="Gene3D" id="2.70.70.10">
    <property type="entry name" value="Glucose Permease (Domain IIA)"/>
    <property type="match status" value="1"/>
</dbReference>
<evidence type="ECO:0000259" key="7">
    <source>
        <dbReference type="PROSITE" id="PS51093"/>
    </source>
</evidence>
<organism evidence="8 9">
    <name type="scientific">Breznakia pachnodae</name>
    <dbReference type="NCBI Taxonomy" id="265178"/>
    <lineage>
        <taxon>Bacteria</taxon>
        <taxon>Bacillati</taxon>
        <taxon>Bacillota</taxon>
        <taxon>Erysipelotrichia</taxon>
        <taxon>Erysipelotrichales</taxon>
        <taxon>Erysipelotrichaceae</taxon>
        <taxon>Breznakia</taxon>
    </lineage>
</organism>
<protein>
    <submittedName>
        <fullName evidence="8">Glucose-specific phosphotransferase system IIA component</fullName>
    </submittedName>
</protein>
<dbReference type="PANTHER" id="PTHR45008:SF1">
    <property type="entry name" value="PTS SYSTEM GLUCOSE-SPECIFIC EIIA COMPONENT"/>
    <property type="match status" value="1"/>
</dbReference>
<evidence type="ECO:0000313" key="8">
    <source>
        <dbReference type="EMBL" id="MDQ0363075.1"/>
    </source>
</evidence>
<dbReference type="PROSITE" id="PS51093">
    <property type="entry name" value="PTS_EIIA_TYPE_1"/>
    <property type="match status" value="1"/>
</dbReference>
<keyword evidence="3" id="KW-0762">Sugar transport</keyword>
<dbReference type="RefSeq" id="WP_307411600.1">
    <property type="nucleotide sequence ID" value="NZ_JAUSUR010000009.1"/>
</dbReference>
<evidence type="ECO:0000256" key="5">
    <source>
        <dbReference type="ARBA" id="ARBA00022683"/>
    </source>
</evidence>
<keyword evidence="6" id="KW-0418">Kinase</keyword>
<sequence length="162" mass="18059">MFKFFKKDSSDEIYSPVKKGKLISIENVPDEVFAQKLMGDGVGFINEDNGIYAPCDGVIIMTTPTKHAIGLQSREGVEVLIHIGLNTVDLNGKGFTSYVKKGDRVKKGDKLISFDKQFMIENNIDLTTPMVITNGNEYTIDFVDTVDEVNLQSKIMELKKST</sequence>
<dbReference type="PANTHER" id="PTHR45008">
    <property type="entry name" value="PTS SYSTEM GLUCOSE-SPECIFIC EIIA COMPONENT"/>
    <property type="match status" value="1"/>
</dbReference>
<keyword evidence="4" id="KW-0808">Transferase</keyword>
<proteinExistence type="predicted"/>
<reference evidence="8 9" key="1">
    <citation type="submission" date="2023-07" db="EMBL/GenBank/DDBJ databases">
        <title>Genomic Encyclopedia of Type Strains, Phase IV (KMG-IV): sequencing the most valuable type-strain genomes for metagenomic binning, comparative biology and taxonomic classification.</title>
        <authorList>
            <person name="Goeker M."/>
        </authorList>
    </citation>
    <scope>NUCLEOTIDE SEQUENCE [LARGE SCALE GENOMIC DNA]</scope>
    <source>
        <strain evidence="8 9">DSM 16784</strain>
    </source>
</reference>
<keyword evidence="9" id="KW-1185">Reference proteome</keyword>
<dbReference type="PROSITE" id="PS00371">
    <property type="entry name" value="PTS_EIIA_TYPE_1_HIS"/>
    <property type="match status" value="1"/>
</dbReference>
<dbReference type="Proteomes" id="UP001230220">
    <property type="component" value="Unassembled WGS sequence"/>
</dbReference>
<evidence type="ECO:0000256" key="6">
    <source>
        <dbReference type="ARBA" id="ARBA00022777"/>
    </source>
</evidence>
<dbReference type="NCBIfam" id="TIGR00830">
    <property type="entry name" value="PTBA"/>
    <property type="match status" value="1"/>
</dbReference>
<evidence type="ECO:0000256" key="3">
    <source>
        <dbReference type="ARBA" id="ARBA00022597"/>
    </source>
</evidence>
<comment type="caution">
    <text evidence="8">The sequence shown here is derived from an EMBL/GenBank/DDBJ whole genome shotgun (WGS) entry which is preliminary data.</text>
</comment>
<keyword evidence="5" id="KW-0598">Phosphotransferase system</keyword>
<dbReference type="InterPro" id="IPR050890">
    <property type="entry name" value="PTS_EIIA_component"/>
</dbReference>
<gene>
    <name evidence="8" type="ORF">J2S15_003836</name>
</gene>
<dbReference type="InterPro" id="IPR001127">
    <property type="entry name" value="PTS_EIIA_1_perm"/>
</dbReference>